<sequence length="283" mass="30675">MEITIGSGFLLFDLFLRRGGAVICPVSLGVVASGWLLMVYELIAATVAYMLMSEFVKCPPQSPAGSSLPPSASGSDQCRSLLRMGSLDVLGIVPSAVGAPSDLAEGQALSNMFTTEFQIVEVDVVYHWRPTRRMSGCDANKSSPNRVVSDLKVEDNPKNLALGVVGVESGTSPLAKEDFSSSYPTTEVILNNSSNAHLEALRLLRLSKSSQPHIVSLSPDGRKVIFSFLCFLLESKTNFPSYKYNNLDDLLASLLNVDNSLRLNGSSGCAVHHDYWIQVKSRR</sequence>
<evidence type="ECO:0000313" key="2">
    <source>
        <dbReference type="EMBL" id="GMH14629.1"/>
    </source>
</evidence>
<comment type="caution">
    <text evidence="2">The sequence shown here is derived from an EMBL/GenBank/DDBJ whole genome shotgun (WGS) entry which is preliminary data.</text>
</comment>
<keyword evidence="3" id="KW-1185">Reference proteome</keyword>
<evidence type="ECO:0000256" key="1">
    <source>
        <dbReference type="SAM" id="Phobius"/>
    </source>
</evidence>
<reference evidence="2" key="1">
    <citation type="submission" date="2023-05" db="EMBL/GenBank/DDBJ databases">
        <title>Nepenthes gracilis genome sequencing.</title>
        <authorList>
            <person name="Fukushima K."/>
        </authorList>
    </citation>
    <scope>NUCLEOTIDE SEQUENCE</scope>
    <source>
        <strain evidence="2">SING2019-196</strain>
    </source>
</reference>
<feature type="transmembrane region" description="Helical" evidence="1">
    <location>
        <begin position="20"/>
        <end position="43"/>
    </location>
</feature>
<keyword evidence="1" id="KW-0812">Transmembrane</keyword>
<gene>
    <name evidence="2" type="ORF">Nepgr_016470</name>
</gene>
<organism evidence="2 3">
    <name type="scientific">Nepenthes gracilis</name>
    <name type="common">Slender pitcher plant</name>
    <dbReference type="NCBI Taxonomy" id="150966"/>
    <lineage>
        <taxon>Eukaryota</taxon>
        <taxon>Viridiplantae</taxon>
        <taxon>Streptophyta</taxon>
        <taxon>Embryophyta</taxon>
        <taxon>Tracheophyta</taxon>
        <taxon>Spermatophyta</taxon>
        <taxon>Magnoliopsida</taxon>
        <taxon>eudicotyledons</taxon>
        <taxon>Gunneridae</taxon>
        <taxon>Pentapetalae</taxon>
        <taxon>Caryophyllales</taxon>
        <taxon>Nepenthaceae</taxon>
        <taxon>Nepenthes</taxon>
    </lineage>
</organism>
<dbReference type="Proteomes" id="UP001279734">
    <property type="component" value="Unassembled WGS sequence"/>
</dbReference>
<keyword evidence="1" id="KW-0472">Membrane</keyword>
<proteinExistence type="predicted"/>
<protein>
    <submittedName>
        <fullName evidence="2">Uncharacterized protein</fullName>
    </submittedName>
</protein>
<evidence type="ECO:0000313" key="3">
    <source>
        <dbReference type="Proteomes" id="UP001279734"/>
    </source>
</evidence>
<name>A0AAD3SPS5_NEPGR</name>
<dbReference type="EMBL" id="BSYO01000014">
    <property type="protein sequence ID" value="GMH14629.1"/>
    <property type="molecule type" value="Genomic_DNA"/>
</dbReference>
<dbReference type="AlphaFoldDB" id="A0AAD3SPS5"/>
<accession>A0AAD3SPS5</accession>
<keyword evidence="1" id="KW-1133">Transmembrane helix</keyword>